<reference evidence="2" key="1">
    <citation type="journal article" date="2011" name="Proc. Natl. Acad. Sci. U.S.A.">
        <title>Obligate biotrophy features unraveled by the genomic analysis of rust fungi.</title>
        <authorList>
            <person name="Duplessis S."/>
            <person name="Cuomo C.A."/>
            <person name="Lin Y.-C."/>
            <person name="Aerts A."/>
            <person name="Tisserant E."/>
            <person name="Veneault-Fourrey C."/>
            <person name="Joly D.L."/>
            <person name="Hacquard S."/>
            <person name="Amselem J."/>
            <person name="Cantarel B.L."/>
            <person name="Chiu R."/>
            <person name="Coutinho P.M."/>
            <person name="Feau N."/>
            <person name="Field M."/>
            <person name="Frey P."/>
            <person name="Gelhaye E."/>
            <person name="Goldberg J."/>
            <person name="Grabherr M.G."/>
            <person name="Kodira C.D."/>
            <person name="Kohler A."/>
            <person name="Kuees U."/>
            <person name="Lindquist E.A."/>
            <person name="Lucas S.M."/>
            <person name="Mago R."/>
            <person name="Mauceli E."/>
            <person name="Morin E."/>
            <person name="Murat C."/>
            <person name="Pangilinan J.L."/>
            <person name="Park R."/>
            <person name="Pearson M."/>
            <person name="Quesneville H."/>
            <person name="Rouhier N."/>
            <person name="Sakthikumar S."/>
            <person name="Salamov A.A."/>
            <person name="Schmutz J."/>
            <person name="Selles B."/>
            <person name="Shapiro H."/>
            <person name="Tanguay P."/>
            <person name="Tuskan G.A."/>
            <person name="Henrissat B."/>
            <person name="Van de Peer Y."/>
            <person name="Rouze P."/>
            <person name="Ellis J.G."/>
            <person name="Dodds P.N."/>
            <person name="Schein J.E."/>
            <person name="Zhong S."/>
            <person name="Hamelin R.C."/>
            <person name="Grigoriev I.V."/>
            <person name="Szabo L.J."/>
            <person name="Martin F."/>
        </authorList>
    </citation>
    <scope>NUCLEOTIDE SEQUENCE [LARGE SCALE GENOMIC DNA]</scope>
    <source>
        <strain evidence="2">CRL 75-36-700-3 / race SCCL</strain>
    </source>
</reference>
<proteinExistence type="predicted"/>
<dbReference type="KEGG" id="pgr:PGTG_21782"/>
<sequence>MFNLGLYFNPGWIPAGPNIRNGQNLIPHRQATIKKYPEENEFHYLEAQSQRKAT</sequence>
<evidence type="ECO:0000313" key="1">
    <source>
        <dbReference type="EMBL" id="EHS63703.1"/>
    </source>
</evidence>
<protein>
    <submittedName>
        <fullName evidence="1">Uncharacterized protein</fullName>
    </submittedName>
</protein>
<name>H6QSG6_PUCGT</name>
<dbReference type="EMBL" id="DS178294">
    <property type="protein sequence ID" value="EHS63703.1"/>
    <property type="molecule type" value="Genomic_DNA"/>
</dbReference>
<dbReference type="Proteomes" id="UP000008783">
    <property type="component" value="Unassembled WGS sequence"/>
</dbReference>
<dbReference type="AlphaFoldDB" id="H6QSG6"/>
<dbReference type="InParanoid" id="H6QSG6"/>
<gene>
    <name evidence="1" type="ORF">PGTG_21782</name>
</gene>
<accession>H6QSG6</accession>
<dbReference type="RefSeq" id="XP_003889525.1">
    <property type="nucleotide sequence ID" value="XM_003889476.1"/>
</dbReference>
<organism evidence="1 2">
    <name type="scientific">Puccinia graminis f. sp. tritici (strain CRL 75-36-700-3 / race SCCL)</name>
    <name type="common">Black stem rust fungus</name>
    <dbReference type="NCBI Taxonomy" id="418459"/>
    <lineage>
        <taxon>Eukaryota</taxon>
        <taxon>Fungi</taxon>
        <taxon>Dikarya</taxon>
        <taxon>Basidiomycota</taxon>
        <taxon>Pucciniomycotina</taxon>
        <taxon>Pucciniomycetes</taxon>
        <taxon>Pucciniales</taxon>
        <taxon>Pucciniaceae</taxon>
        <taxon>Puccinia</taxon>
    </lineage>
</organism>
<evidence type="ECO:0000313" key="2">
    <source>
        <dbReference type="Proteomes" id="UP000008783"/>
    </source>
</evidence>
<dbReference type="GeneID" id="13542793"/>
<dbReference type="HOGENOM" id="CLU_3051434_0_0_1"/>
<keyword evidence="2" id="KW-1185">Reference proteome</keyword>
<dbReference type="VEuPathDB" id="FungiDB:PGTG_21782"/>